<dbReference type="GO" id="GO:0030286">
    <property type="term" value="C:dynein complex"/>
    <property type="evidence" value="ECO:0007669"/>
    <property type="project" value="UniProtKB-KW"/>
</dbReference>
<feature type="non-terminal residue" evidence="9">
    <location>
        <position position="120"/>
    </location>
</feature>
<feature type="compositionally biased region" description="Basic and acidic residues" evidence="8">
    <location>
        <begin position="62"/>
        <end position="92"/>
    </location>
</feature>
<reference evidence="9" key="2">
    <citation type="submission" date="2016-06" db="EMBL/GenBank/DDBJ databases">
        <title>The genome of a short-lived fish provides insights into sex chromosome evolution and the genetic control of aging.</title>
        <authorList>
            <person name="Reichwald K."/>
            <person name="Felder M."/>
            <person name="Petzold A."/>
            <person name="Koch P."/>
            <person name="Groth M."/>
            <person name="Platzer M."/>
        </authorList>
    </citation>
    <scope>NUCLEOTIDE SEQUENCE</scope>
    <source>
        <tissue evidence="9">Brain</tissue>
    </source>
</reference>
<dbReference type="Pfam" id="PF10211">
    <property type="entry name" value="Ax_dynein_light"/>
    <property type="match status" value="1"/>
</dbReference>
<organism evidence="9">
    <name type="scientific">Iconisemion striatum</name>
    <dbReference type="NCBI Taxonomy" id="60296"/>
    <lineage>
        <taxon>Eukaryota</taxon>
        <taxon>Metazoa</taxon>
        <taxon>Chordata</taxon>
        <taxon>Craniata</taxon>
        <taxon>Vertebrata</taxon>
        <taxon>Euteleostomi</taxon>
        <taxon>Actinopterygii</taxon>
        <taxon>Neopterygii</taxon>
        <taxon>Teleostei</taxon>
        <taxon>Neoteleostei</taxon>
        <taxon>Acanthomorphata</taxon>
        <taxon>Ovalentaria</taxon>
        <taxon>Atherinomorphae</taxon>
        <taxon>Cyprinodontiformes</taxon>
        <taxon>Nothobranchiidae</taxon>
        <taxon>Iconisemion</taxon>
    </lineage>
</organism>
<evidence type="ECO:0000256" key="1">
    <source>
        <dbReference type="ARBA" id="ARBA00023017"/>
    </source>
</evidence>
<keyword evidence="2" id="KW-0175">Coiled coil</keyword>
<proteinExistence type="inferred from homology"/>
<accession>A0A1A7Z4Q8</accession>
<protein>
    <recommendedName>
        <fullName evidence="5">Axonemal dynein light intermediate polypeptide 1</fullName>
    </recommendedName>
    <alternativeName>
        <fullName evidence="6">Inner dynein arm light chain, axonemal</fullName>
    </alternativeName>
</protein>
<dbReference type="EMBL" id="HADX01014923">
    <property type="protein sequence ID" value="SBP37155.1"/>
    <property type="molecule type" value="Transcribed_RNA"/>
</dbReference>
<dbReference type="GO" id="GO:0045504">
    <property type="term" value="F:dynein heavy chain binding"/>
    <property type="evidence" value="ECO:0007669"/>
    <property type="project" value="TreeGrafter"/>
</dbReference>
<dbReference type="InterPro" id="IPR019347">
    <property type="entry name" value="Axonemal_dynein_light_chain"/>
</dbReference>
<dbReference type="GO" id="GO:0097546">
    <property type="term" value="C:ciliary base"/>
    <property type="evidence" value="ECO:0007669"/>
    <property type="project" value="TreeGrafter"/>
</dbReference>
<dbReference type="AlphaFoldDB" id="A0A1A7Z4Q8"/>
<evidence type="ECO:0000256" key="7">
    <source>
        <dbReference type="ARBA" id="ARBA00043925"/>
    </source>
</evidence>
<name>A0A1A7Z4Q8_9TELE</name>
<evidence type="ECO:0000256" key="3">
    <source>
        <dbReference type="ARBA" id="ARBA00023175"/>
    </source>
</evidence>
<dbReference type="PANTHER" id="PTHR13183">
    <property type="entry name" value="AXONEMAL INNER ARM DYNEIN LIGHT CHAIN 28"/>
    <property type="match status" value="1"/>
</dbReference>
<gene>
    <name evidence="9" type="primary">DNALI1</name>
</gene>
<evidence type="ECO:0000256" key="5">
    <source>
        <dbReference type="ARBA" id="ARBA00039799"/>
    </source>
</evidence>
<keyword evidence="3" id="KW-0505">Motor protein</keyword>
<reference evidence="9" key="1">
    <citation type="submission" date="2016-05" db="EMBL/GenBank/DDBJ databases">
        <authorList>
            <person name="Lavstsen T."/>
            <person name="Jespersen J.S."/>
        </authorList>
    </citation>
    <scope>NUCLEOTIDE SEQUENCE</scope>
    <source>
        <tissue evidence="9">Brain</tissue>
    </source>
</reference>
<comment type="function">
    <text evidence="7">Involved in sperm flagellum assembly.</text>
</comment>
<comment type="similarity">
    <text evidence="4">Belongs to the inner dynein arm light chain family.</text>
</comment>
<feature type="non-terminal residue" evidence="9">
    <location>
        <position position="1"/>
    </location>
</feature>
<evidence type="ECO:0000313" key="9">
    <source>
        <dbReference type="EMBL" id="SBP37155.1"/>
    </source>
</evidence>
<evidence type="ECO:0000256" key="6">
    <source>
        <dbReference type="ARBA" id="ARBA00042417"/>
    </source>
</evidence>
<dbReference type="PANTHER" id="PTHR13183:SF0">
    <property type="entry name" value="AXONEMAL DYNEIN LIGHT INTERMEDIATE POLYPEPTIDE 1"/>
    <property type="match status" value="1"/>
</dbReference>
<evidence type="ECO:0000256" key="4">
    <source>
        <dbReference type="ARBA" id="ARBA00038114"/>
    </source>
</evidence>
<sequence>CFDEVIRQVANNCAARGLLLGEVRYEINRTIAIYRAQYEHGIAFGIRKALLAEDEKADMEQRISELEKENKTLRKQLNEEKAQHDETKKSEADETQVEEQNFSEEIQFLKEINQQYQALL</sequence>
<dbReference type="GO" id="GO:0005930">
    <property type="term" value="C:axoneme"/>
    <property type="evidence" value="ECO:0007669"/>
    <property type="project" value="TreeGrafter"/>
</dbReference>
<feature type="region of interest" description="Disordered" evidence="8">
    <location>
        <begin position="62"/>
        <end position="99"/>
    </location>
</feature>
<keyword evidence="1" id="KW-0243">Dynein</keyword>
<evidence type="ECO:0000256" key="2">
    <source>
        <dbReference type="ARBA" id="ARBA00023054"/>
    </source>
</evidence>
<evidence type="ECO:0000256" key="8">
    <source>
        <dbReference type="SAM" id="MobiDB-lite"/>
    </source>
</evidence>